<accession>S8CGX4</accession>
<gene>
    <name evidence="1" type="ORF">M569_08678</name>
</gene>
<evidence type="ECO:0000313" key="1">
    <source>
        <dbReference type="EMBL" id="EPS66100.1"/>
    </source>
</evidence>
<feature type="non-terminal residue" evidence="1">
    <location>
        <position position="141"/>
    </location>
</feature>
<comment type="caution">
    <text evidence="1">The sequence shown here is derived from an EMBL/GenBank/DDBJ whole genome shotgun (WGS) entry which is preliminary data.</text>
</comment>
<protein>
    <submittedName>
        <fullName evidence="1">Uncharacterized protein</fullName>
    </submittedName>
</protein>
<keyword evidence="2" id="KW-1185">Reference proteome</keyword>
<proteinExistence type="predicted"/>
<feature type="non-terminal residue" evidence="1">
    <location>
        <position position="1"/>
    </location>
</feature>
<dbReference type="AlphaFoldDB" id="S8CGX4"/>
<evidence type="ECO:0000313" key="2">
    <source>
        <dbReference type="Proteomes" id="UP000015453"/>
    </source>
</evidence>
<sequence>STPQFDVSAYGSLNANSDKNLNLYSQLQGLSTQSDNMLVKNNNRILGMSTMHQSGFPGAFDNQQPNFTDGALIPNEMYHENNVFGQVPVQSLNADLLSGNYTNQRIRMQSPEDNSWSGVSSLKTSNVALREDDNSLDPLER</sequence>
<name>S8CGX4_9LAMI</name>
<reference evidence="1 2" key="1">
    <citation type="journal article" date="2013" name="BMC Genomics">
        <title>The miniature genome of a carnivorous plant Genlisea aurea contains a low number of genes and short non-coding sequences.</title>
        <authorList>
            <person name="Leushkin E.V."/>
            <person name="Sutormin R.A."/>
            <person name="Nabieva E.R."/>
            <person name="Penin A.A."/>
            <person name="Kondrashov A.S."/>
            <person name="Logacheva M.D."/>
        </authorList>
    </citation>
    <scope>NUCLEOTIDE SEQUENCE [LARGE SCALE GENOMIC DNA]</scope>
</reference>
<dbReference type="Proteomes" id="UP000015453">
    <property type="component" value="Unassembled WGS sequence"/>
</dbReference>
<organism evidence="1 2">
    <name type="scientific">Genlisea aurea</name>
    <dbReference type="NCBI Taxonomy" id="192259"/>
    <lineage>
        <taxon>Eukaryota</taxon>
        <taxon>Viridiplantae</taxon>
        <taxon>Streptophyta</taxon>
        <taxon>Embryophyta</taxon>
        <taxon>Tracheophyta</taxon>
        <taxon>Spermatophyta</taxon>
        <taxon>Magnoliopsida</taxon>
        <taxon>eudicotyledons</taxon>
        <taxon>Gunneridae</taxon>
        <taxon>Pentapetalae</taxon>
        <taxon>asterids</taxon>
        <taxon>lamiids</taxon>
        <taxon>Lamiales</taxon>
        <taxon>Lentibulariaceae</taxon>
        <taxon>Genlisea</taxon>
    </lineage>
</organism>
<dbReference type="EMBL" id="AUSU01003871">
    <property type="protein sequence ID" value="EPS66100.1"/>
    <property type="molecule type" value="Genomic_DNA"/>
</dbReference>